<dbReference type="GO" id="GO:0003682">
    <property type="term" value="F:chromatin binding"/>
    <property type="evidence" value="ECO:0007669"/>
    <property type="project" value="TreeGrafter"/>
</dbReference>
<feature type="compositionally biased region" description="Acidic residues" evidence="1">
    <location>
        <begin position="542"/>
        <end position="551"/>
    </location>
</feature>
<feature type="region of interest" description="Disordered" evidence="1">
    <location>
        <begin position="542"/>
        <end position="564"/>
    </location>
</feature>
<dbReference type="PANTHER" id="PTHR11199">
    <property type="entry name" value="STROMAL ANTIGEN"/>
    <property type="match status" value="1"/>
</dbReference>
<evidence type="ECO:0000313" key="3">
    <source>
        <dbReference type="EMBL" id="THG94405.1"/>
    </source>
</evidence>
<dbReference type="Pfam" id="PF08514">
    <property type="entry name" value="STAG"/>
    <property type="match status" value="1"/>
</dbReference>
<dbReference type="Pfam" id="PF21581">
    <property type="entry name" value="SCD"/>
    <property type="match status" value="1"/>
</dbReference>
<feature type="region of interest" description="Disordered" evidence="1">
    <location>
        <begin position="1213"/>
        <end position="1418"/>
    </location>
</feature>
<protein>
    <recommendedName>
        <fullName evidence="2">SCD domain-containing protein</fullName>
    </recommendedName>
</protein>
<feature type="compositionally biased region" description="Basic residues" evidence="1">
    <location>
        <begin position="1258"/>
        <end position="1270"/>
    </location>
</feature>
<evidence type="ECO:0000259" key="2">
    <source>
        <dbReference type="PROSITE" id="PS51425"/>
    </source>
</evidence>
<dbReference type="InterPro" id="IPR016024">
    <property type="entry name" value="ARM-type_fold"/>
</dbReference>
<dbReference type="InterPro" id="IPR011989">
    <property type="entry name" value="ARM-like"/>
</dbReference>
<evidence type="ECO:0000313" key="4">
    <source>
        <dbReference type="Proteomes" id="UP000309038"/>
    </source>
</evidence>
<keyword evidence="4" id="KW-1185">Reference proteome</keyword>
<feature type="compositionally biased region" description="Acidic residues" evidence="1">
    <location>
        <begin position="1235"/>
        <end position="1246"/>
    </location>
</feature>
<comment type="caution">
    <text evidence="3">The sequence shown here is derived from an EMBL/GenBank/DDBJ whole genome shotgun (WGS) entry which is preliminary data.</text>
</comment>
<proteinExistence type="predicted"/>
<dbReference type="GO" id="GO:0000785">
    <property type="term" value="C:chromatin"/>
    <property type="evidence" value="ECO:0007669"/>
    <property type="project" value="TreeGrafter"/>
</dbReference>
<feature type="region of interest" description="Disordered" evidence="1">
    <location>
        <begin position="971"/>
        <end position="1020"/>
    </location>
</feature>
<dbReference type="SUPFAM" id="SSF48371">
    <property type="entry name" value="ARM repeat"/>
    <property type="match status" value="1"/>
</dbReference>
<dbReference type="Proteomes" id="UP000309038">
    <property type="component" value="Unassembled WGS sequence"/>
</dbReference>
<feature type="compositionally biased region" description="Low complexity" evidence="1">
    <location>
        <begin position="1389"/>
        <end position="1403"/>
    </location>
</feature>
<dbReference type="InterPro" id="IPR056396">
    <property type="entry name" value="HEAT_SCC3-SA"/>
</dbReference>
<feature type="domain" description="SCD" evidence="2">
    <location>
        <begin position="353"/>
        <end position="440"/>
    </location>
</feature>
<feature type="region of interest" description="Disordered" evidence="1">
    <location>
        <begin position="1"/>
        <end position="113"/>
    </location>
</feature>
<accession>A0A4S4K930</accession>
<feature type="compositionally biased region" description="Acidic residues" evidence="1">
    <location>
        <begin position="1277"/>
        <end position="1290"/>
    </location>
</feature>
<gene>
    <name evidence="3" type="ORF">EW026_g7062</name>
</gene>
<dbReference type="GO" id="GO:0007062">
    <property type="term" value="P:sister chromatid cohesion"/>
    <property type="evidence" value="ECO:0007669"/>
    <property type="project" value="UniProtKB-ARBA"/>
</dbReference>
<organism evidence="3 4">
    <name type="scientific">Hermanssonia centrifuga</name>
    <dbReference type="NCBI Taxonomy" id="98765"/>
    <lineage>
        <taxon>Eukaryota</taxon>
        <taxon>Fungi</taxon>
        <taxon>Dikarya</taxon>
        <taxon>Basidiomycota</taxon>
        <taxon>Agaricomycotina</taxon>
        <taxon>Agaricomycetes</taxon>
        <taxon>Polyporales</taxon>
        <taxon>Meruliaceae</taxon>
        <taxon>Hermanssonia</taxon>
    </lineage>
</organism>
<dbReference type="EMBL" id="SGPJ01000452">
    <property type="protein sequence ID" value="THG94405.1"/>
    <property type="molecule type" value="Genomic_DNA"/>
</dbReference>
<evidence type="ECO:0000256" key="1">
    <source>
        <dbReference type="SAM" id="MobiDB-lite"/>
    </source>
</evidence>
<dbReference type="PANTHER" id="PTHR11199:SF0">
    <property type="entry name" value="LD34181P-RELATED"/>
    <property type="match status" value="1"/>
</dbReference>
<feature type="compositionally biased region" description="Acidic residues" evidence="1">
    <location>
        <begin position="980"/>
        <end position="994"/>
    </location>
</feature>
<feature type="compositionally biased region" description="Basic residues" evidence="1">
    <location>
        <begin position="999"/>
        <end position="1011"/>
    </location>
</feature>
<dbReference type="InterPro" id="IPR013721">
    <property type="entry name" value="STAG"/>
</dbReference>
<feature type="compositionally biased region" description="Basic residues" evidence="1">
    <location>
        <begin position="74"/>
        <end position="95"/>
    </location>
</feature>
<dbReference type="GO" id="GO:0008278">
    <property type="term" value="C:cohesin complex"/>
    <property type="evidence" value="ECO:0007669"/>
    <property type="project" value="TreeGrafter"/>
</dbReference>
<name>A0A4S4K930_9APHY</name>
<feature type="compositionally biased region" description="Polar residues" evidence="1">
    <location>
        <begin position="1314"/>
        <end position="1341"/>
    </location>
</feature>
<sequence>MSDAGDTAEPRRSQREKKKAAQFVSEDSRRNKRKRSDTSNGDEGDSELSELSDLEPDAEDADVEAEFDAPTPKAKAKTTKAVPKRKGPPPAKKPKAPAATSSKPKKIVGGRKGKKTAEAATFDAEQVSKDTKISGDNALFNAIMNPAAALQSTAEDFLESLTQTPGASQAELINCVLRTCGCNHAVDADEVVDYDGVVDALDNITEALKQDDTPVYPLTSKLPAFKKFRKSLSEFLSRLISSAAPLGQLYASDLLPTLQTWVVAMSSSHLRAFRHTATVIALEVETALCEVAADVEKEAEVVSRQREGERKRKKGKGEPLTAREKELERKAAEVRERRTKLAEFLKEFVDGVFVHRYRDLDPNIRAECVRAMGQWFAKYPAHFLEGAYLRYVGWVLSDANTHVRLEAVKALALAYEQSEYIGVGALQHFTERFKPRLVEMAMQDTELSVRVAVVQVLQAIDAHGLLEDEHRDKLCLLVFDEEAKMRKAVSGFVKGVWDERVEERLVGRKPNSKEKKRAGVKSFAMLLVQWGRALDKGIVDDEADAEDDGDQSEGSSKRGRGKEVASLVGLDQKGRTALAVEALWDGVGPVGDWETLLDILLLDHSAGDEESSSQNRSRKKGKQVADSGVEEVWRLEEVEEGVLLEVLLAALRKTKAEAGGSKKGEEDVVSSDITRALIKGLPRLFVKYQTDAGRMSDVLQLPQLMNLDMYLEMRVISAYSTLWDDIIKQFTSHSTPILLTNAVVTIRFMLDATSLANTNSTKILELEEELSTSLRDTIRGRDELELASFSEDEILALAAICARLATLMGTRDMTSWMEEDEGGKQSSAWDIISALAERGRLGYKEEEAMIDQALNLLTLYIIWKARGLTVAPDPSPEELQFREKLKESRDSLLEKLLEFTVGTQSNTSDGVRRAAFQNLMNLHILFCPAQSIAPDGSPLPTAFLALTLEDETQYRCAGFVQAEIERYAEELDELSPPSEEGSDENDSDGQETENEAQPKAKKSKKAKGKQRVRSESPVTSSRSRLEREYVFMGVMATFLRAIRAGAIHFRHSATLLTHYGRLGPSFDLCAKVIVDILREEGMYKDNGEAVVEVILHALRESFMLFLDGVSRSEDHSIALGKLLSSTSSYAALNLLYFICKRIATYEAAGNKKSRNKSVLFFKLLIPLLSSIAPRDALTIKSHLDQAIAQAKIVAPPTSRIWDSYRAYEKRLTSSKEKGVSSKKGKKGVKSAEMINTDDEAEAEEVEGLMGEHAGVPNKPRRRPRAAHRSARAIDSGTEGETDVRDEDENPFLDHAQVTPKQRPRPRPRPAYKANSPNGTQSKASTPPRTQSPELGGSTSLSEPPMTPEPLRTPEPEVYATPVASRKRGRSPDVGEDEDEVMSVNGLPNSEEAASPAQPSASQETNISEIQIRRKRIRH</sequence>
<reference evidence="3 4" key="1">
    <citation type="submission" date="2019-02" db="EMBL/GenBank/DDBJ databases">
        <title>Genome sequencing of the rare red list fungi Phlebia centrifuga.</title>
        <authorList>
            <person name="Buettner E."/>
            <person name="Kellner H."/>
        </authorList>
    </citation>
    <scope>NUCLEOTIDE SEQUENCE [LARGE SCALE GENOMIC DNA]</scope>
    <source>
        <strain evidence="3 4">DSM 108282</strain>
    </source>
</reference>
<dbReference type="InterPro" id="IPR020839">
    <property type="entry name" value="SCD"/>
</dbReference>
<feature type="region of interest" description="Disordered" evidence="1">
    <location>
        <begin position="302"/>
        <end position="322"/>
    </location>
</feature>
<dbReference type="Pfam" id="PF24571">
    <property type="entry name" value="HEAT_SCC3-SA"/>
    <property type="match status" value="1"/>
</dbReference>
<dbReference type="Gene3D" id="1.25.10.10">
    <property type="entry name" value="Leucine-rich Repeat Variant"/>
    <property type="match status" value="1"/>
</dbReference>
<dbReference type="PROSITE" id="PS51425">
    <property type="entry name" value="SCD"/>
    <property type="match status" value="1"/>
</dbReference>
<feature type="compositionally biased region" description="Basic residues" evidence="1">
    <location>
        <begin position="103"/>
        <end position="113"/>
    </location>
</feature>
<feature type="compositionally biased region" description="Acidic residues" evidence="1">
    <location>
        <begin position="40"/>
        <end position="67"/>
    </location>
</feature>
<dbReference type="InterPro" id="IPR039662">
    <property type="entry name" value="Cohesin_Scc3/SA"/>
</dbReference>
<dbReference type="GO" id="GO:0005634">
    <property type="term" value="C:nucleus"/>
    <property type="evidence" value="ECO:0007669"/>
    <property type="project" value="TreeGrafter"/>
</dbReference>